<protein>
    <submittedName>
        <fullName evidence="2">Uncharacterized protein</fullName>
    </submittedName>
</protein>
<evidence type="ECO:0000313" key="3">
    <source>
        <dbReference type="Proteomes" id="UP000063308"/>
    </source>
</evidence>
<organism evidence="2 3">
    <name type="scientific">Bradyrhizobium diazoefficiens</name>
    <dbReference type="NCBI Taxonomy" id="1355477"/>
    <lineage>
        <taxon>Bacteria</taxon>
        <taxon>Pseudomonadati</taxon>
        <taxon>Pseudomonadota</taxon>
        <taxon>Alphaproteobacteria</taxon>
        <taxon>Hyphomicrobiales</taxon>
        <taxon>Nitrobacteraceae</taxon>
        <taxon>Bradyrhizobium</taxon>
    </lineage>
</organism>
<accession>A0A0E4BR11</accession>
<name>A0A0E4BR11_9BRAD</name>
<dbReference type="Proteomes" id="UP000063308">
    <property type="component" value="Chromosome"/>
</dbReference>
<evidence type="ECO:0000313" key="2">
    <source>
        <dbReference type="EMBL" id="BAR58011.1"/>
    </source>
</evidence>
<keyword evidence="1" id="KW-0472">Membrane</keyword>
<evidence type="ECO:0000256" key="1">
    <source>
        <dbReference type="SAM" id="Phobius"/>
    </source>
</evidence>
<keyword evidence="1" id="KW-1133">Transmembrane helix</keyword>
<reference evidence="2 3" key="1">
    <citation type="submission" date="2014-11" db="EMBL/GenBank/DDBJ databases">
        <title>Symbiosis island explosion on the genome of extra-slow-growing strains of soybean bradyrhizobia with massive insertion sequences.</title>
        <authorList>
            <person name="Iida T."/>
            <person name="Minamisawa K."/>
        </authorList>
    </citation>
    <scope>NUCLEOTIDE SEQUENCE [LARGE SCALE GENOMIC DNA]</scope>
    <source>
        <strain evidence="2 3">NK6</strain>
    </source>
</reference>
<sequence>MVSNGSDDNIAGLGRHESNALLPEELLYLVARMIVLIVVVRRANCEARLKM</sequence>
<dbReference type="EMBL" id="AP014685">
    <property type="protein sequence ID" value="BAR58011.1"/>
    <property type="molecule type" value="Genomic_DNA"/>
</dbReference>
<gene>
    <name evidence="2" type="ORF">NK6_4846</name>
</gene>
<feature type="transmembrane region" description="Helical" evidence="1">
    <location>
        <begin position="26"/>
        <end position="43"/>
    </location>
</feature>
<proteinExistence type="predicted"/>
<keyword evidence="1" id="KW-0812">Transmembrane</keyword>
<dbReference type="AlphaFoldDB" id="A0A0E4BR11"/>